<comment type="cofactor">
    <cofactor evidence="1">
        <name>[4Fe-4S] cluster</name>
        <dbReference type="ChEBI" id="CHEBI:49883"/>
    </cofactor>
</comment>
<evidence type="ECO:0000313" key="8">
    <source>
        <dbReference type="Proteomes" id="UP000623842"/>
    </source>
</evidence>
<dbReference type="InterPro" id="IPR007197">
    <property type="entry name" value="rSAM"/>
</dbReference>
<dbReference type="GO" id="GO:0051536">
    <property type="term" value="F:iron-sulfur cluster binding"/>
    <property type="evidence" value="ECO:0007669"/>
    <property type="project" value="UniProtKB-KW"/>
</dbReference>
<feature type="domain" description="Elp3/MiaA/NifB-like radical SAM core" evidence="6">
    <location>
        <begin position="263"/>
        <end position="476"/>
    </location>
</feature>
<name>A0A919BNK3_9GAMM</name>
<evidence type="ECO:0000256" key="1">
    <source>
        <dbReference type="ARBA" id="ARBA00001966"/>
    </source>
</evidence>
<dbReference type="Proteomes" id="UP000623842">
    <property type="component" value="Unassembled WGS sequence"/>
</dbReference>
<dbReference type="PANTHER" id="PTHR43409">
    <property type="entry name" value="ANAEROBIC MAGNESIUM-PROTOPORPHYRIN IX MONOMETHYL ESTER CYCLASE-RELATED"/>
    <property type="match status" value="1"/>
</dbReference>
<proteinExistence type="predicted"/>
<evidence type="ECO:0000256" key="3">
    <source>
        <dbReference type="ARBA" id="ARBA00022723"/>
    </source>
</evidence>
<gene>
    <name evidence="7" type="ORF">GCM10017161_32520</name>
</gene>
<comment type="caution">
    <text evidence="7">The sequence shown here is derived from an EMBL/GenBank/DDBJ whole genome shotgun (WGS) entry which is preliminary data.</text>
</comment>
<dbReference type="SUPFAM" id="SSF102114">
    <property type="entry name" value="Radical SAM enzymes"/>
    <property type="match status" value="1"/>
</dbReference>
<evidence type="ECO:0000256" key="2">
    <source>
        <dbReference type="ARBA" id="ARBA00022691"/>
    </source>
</evidence>
<dbReference type="GO" id="GO:0005829">
    <property type="term" value="C:cytosol"/>
    <property type="evidence" value="ECO:0007669"/>
    <property type="project" value="TreeGrafter"/>
</dbReference>
<dbReference type="InterPro" id="IPR023404">
    <property type="entry name" value="rSAM_horseshoe"/>
</dbReference>
<keyword evidence="4" id="KW-0408">Iron</keyword>
<dbReference type="InterPro" id="IPR006638">
    <property type="entry name" value="Elp3/MiaA/NifB-like_rSAM"/>
</dbReference>
<dbReference type="InterPro" id="IPR051198">
    <property type="entry name" value="BchE-like"/>
</dbReference>
<dbReference type="InterPro" id="IPR023984">
    <property type="entry name" value="rSAM_ocin_1"/>
</dbReference>
<reference evidence="7" key="2">
    <citation type="submission" date="2020-09" db="EMBL/GenBank/DDBJ databases">
        <authorList>
            <person name="Sun Q."/>
            <person name="Kim S."/>
        </authorList>
    </citation>
    <scope>NUCLEOTIDE SEQUENCE</scope>
    <source>
        <strain evidence="7">KCTC 42731</strain>
    </source>
</reference>
<reference evidence="7" key="1">
    <citation type="journal article" date="2014" name="Int. J. Syst. Evol. Microbiol.">
        <title>Complete genome sequence of Corynebacterium casei LMG S-19264T (=DSM 44701T), isolated from a smear-ripened cheese.</title>
        <authorList>
            <consortium name="US DOE Joint Genome Institute (JGI-PGF)"/>
            <person name="Walter F."/>
            <person name="Albersmeier A."/>
            <person name="Kalinowski J."/>
            <person name="Ruckert C."/>
        </authorList>
    </citation>
    <scope>NUCLEOTIDE SEQUENCE</scope>
    <source>
        <strain evidence="7">KCTC 42731</strain>
    </source>
</reference>
<dbReference type="RefSeq" id="WP_189772799.1">
    <property type="nucleotide sequence ID" value="NZ_BNCK01000008.1"/>
</dbReference>
<dbReference type="SMART" id="SM00729">
    <property type="entry name" value="Elp3"/>
    <property type="match status" value="1"/>
</dbReference>
<keyword evidence="5" id="KW-0411">Iron-sulfur</keyword>
<keyword evidence="8" id="KW-1185">Reference proteome</keyword>
<dbReference type="AlphaFoldDB" id="A0A919BNK3"/>
<dbReference type="Pfam" id="PF04055">
    <property type="entry name" value="Radical_SAM"/>
    <property type="match status" value="1"/>
</dbReference>
<dbReference type="Gene3D" id="3.40.50.280">
    <property type="entry name" value="Cobalamin-binding domain"/>
    <property type="match status" value="1"/>
</dbReference>
<accession>A0A919BNK3</accession>
<dbReference type="GO" id="GO:0003824">
    <property type="term" value="F:catalytic activity"/>
    <property type="evidence" value="ECO:0007669"/>
    <property type="project" value="InterPro"/>
</dbReference>
<dbReference type="InterPro" id="IPR058240">
    <property type="entry name" value="rSAM_sf"/>
</dbReference>
<dbReference type="EMBL" id="BNCK01000008">
    <property type="protein sequence ID" value="GHG01344.1"/>
    <property type="molecule type" value="Genomic_DNA"/>
</dbReference>
<evidence type="ECO:0000313" key="7">
    <source>
        <dbReference type="EMBL" id="GHG01344.1"/>
    </source>
</evidence>
<sequence>MIKDVCLVSLPYSSITTPSISLGVLETYITKYGYSVEAIYGNVKFASIIGLAEYDLIDSSFNDYLIGEWTFSRAAFPDANLNDEGFFNLFTDLDDEKIAQLLDIRNKAEAFIEAIAQDILKLKPKILGCTSTFQQNCASLALMRRIKALEPSIITMLGGANCEGIMGQTISENFHWVDYVFSGECDDVIGPFIDKLMKGEHIDYRNLPNGFISQKHKNLTADLGCQSKPPRAYISDMSVVGMPIYDSYFDTLKELQLEEFISPGLLAETSRGCWWGAKQHCTFCGLNGGTMTHRSKPADVAINEFETLSSKYNTNKFLVVDNILPVEYMKTVLPELSKVKEYNLFYETKANLKKHHVETMAKAGIKWIQPGIEGLHDDFLKAIKKGTTAIQNIAALKWCRSYGIRVTWNLLCEAPFEQESWYEEMLEWLPMVTHLHPPFDQMAKICYHRFSPYFNNPEQYNLTLEPTKSYQYIYPLQGEALSNIAYFFNQASDKTQGIYTLNFTFKPQSKALGQVQALLDNWSEQWQSGAIPMCYMVDKGESIIIMDTREVATNFTHILTGIKAQLYRLASEPIPKERLIKKLLELQPNEELAEIDQAIADLIDNKLMINLSKCLMALAFVGESPTMLDNNESPGGSINLAKIAESRVEKQRVE</sequence>
<evidence type="ECO:0000256" key="4">
    <source>
        <dbReference type="ARBA" id="ARBA00023004"/>
    </source>
</evidence>
<keyword evidence="2" id="KW-0949">S-adenosyl-L-methionine</keyword>
<dbReference type="NCBIfam" id="TIGR03975">
    <property type="entry name" value="rSAM_ocin_1"/>
    <property type="match status" value="1"/>
</dbReference>
<dbReference type="GO" id="GO:0046872">
    <property type="term" value="F:metal ion binding"/>
    <property type="evidence" value="ECO:0007669"/>
    <property type="project" value="UniProtKB-KW"/>
</dbReference>
<dbReference type="PANTHER" id="PTHR43409:SF7">
    <property type="entry name" value="BLL1977 PROTEIN"/>
    <property type="match status" value="1"/>
</dbReference>
<dbReference type="SFLD" id="SFLDG01082">
    <property type="entry name" value="B12-binding_domain_containing"/>
    <property type="match status" value="1"/>
</dbReference>
<dbReference type="Gene3D" id="3.80.30.20">
    <property type="entry name" value="tm_1862 like domain"/>
    <property type="match status" value="1"/>
</dbReference>
<organism evidence="7 8">
    <name type="scientific">Thalassotalea marina</name>
    <dbReference type="NCBI Taxonomy" id="1673741"/>
    <lineage>
        <taxon>Bacteria</taxon>
        <taxon>Pseudomonadati</taxon>
        <taxon>Pseudomonadota</taxon>
        <taxon>Gammaproteobacteria</taxon>
        <taxon>Alteromonadales</taxon>
        <taxon>Colwelliaceae</taxon>
        <taxon>Thalassotalea</taxon>
    </lineage>
</organism>
<keyword evidence="3" id="KW-0479">Metal-binding</keyword>
<dbReference type="SFLD" id="SFLDS00029">
    <property type="entry name" value="Radical_SAM"/>
    <property type="match status" value="1"/>
</dbReference>
<evidence type="ECO:0000259" key="6">
    <source>
        <dbReference type="SMART" id="SM00729"/>
    </source>
</evidence>
<dbReference type="SFLD" id="SFLDF00324">
    <property type="entry name" value="bacteriocin_maturation"/>
    <property type="match status" value="1"/>
</dbReference>
<protein>
    <submittedName>
        <fullName evidence="7">RiPP maturation radical SAM protein 1</fullName>
    </submittedName>
</protein>
<evidence type="ECO:0000256" key="5">
    <source>
        <dbReference type="ARBA" id="ARBA00023014"/>
    </source>
</evidence>